<feature type="domain" description="Tyrosine specific protein phosphatases" evidence="2">
    <location>
        <begin position="190"/>
        <end position="300"/>
    </location>
</feature>
<keyword evidence="4" id="KW-1185">Reference proteome</keyword>
<dbReference type="SMART" id="SM00194">
    <property type="entry name" value="PTPc"/>
    <property type="match status" value="1"/>
</dbReference>
<proteinExistence type="predicted"/>
<dbReference type="PRINTS" id="PR00700">
    <property type="entry name" value="PRTYPHPHTASE"/>
</dbReference>
<dbReference type="GO" id="GO:0004725">
    <property type="term" value="F:protein tyrosine phosphatase activity"/>
    <property type="evidence" value="ECO:0007669"/>
    <property type="project" value="InterPro"/>
</dbReference>
<dbReference type="SUPFAM" id="SSF52799">
    <property type="entry name" value="(Phosphotyrosine protein) phosphatases II"/>
    <property type="match status" value="1"/>
</dbReference>
<dbReference type="KEGG" id="ehi:EHI_049430"/>
<dbReference type="PROSITE" id="PS00383">
    <property type="entry name" value="TYR_PHOSPHATASE_1"/>
    <property type="match status" value="1"/>
</dbReference>
<dbReference type="SMART" id="SM00404">
    <property type="entry name" value="PTPc_motif"/>
    <property type="match status" value="1"/>
</dbReference>
<dbReference type="InterPro" id="IPR050348">
    <property type="entry name" value="Protein-Tyr_Phosphatase"/>
</dbReference>
<evidence type="ECO:0000313" key="3">
    <source>
        <dbReference type="EMBL" id="EAL50487.1"/>
    </source>
</evidence>
<gene>
    <name evidence="3" type="ORF">EHI_049430</name>
</gene>
<name>A0A8U0WQ14_ENTH1</name>
<dbReference type="InterPro" id="IPR000242">
    <property type="entry name" value="PTP_cat"/>
</dbReference>
<dbReference type="RefSeq" id="XP_655870.1">
    <property type="nucleotide sequence ID" value="XM_650778.1"/>
</dbReference>
<sequence>MSIENGSTPIEEYSFDWVNQHTAIIKEEEFSLSCKASNLTKNRYKNVLANNRTIVPLKSGDYINANYVFGGRYISCQAPLTTTIEDFYNMVWEQETPIIVMLTKYEEKNRIKATRYFPENGIEQKYGKFNVKVGTILYNDLQTIKRMETQVREIIIENQIEKSKRSIIHIHYTGWPDFGVPSNIKQITDMLFISLVCRGKIKGIKLNGPPIIHCSAGLGRSGTFIILFRIYEHHFYSALKGRIDFNQCNNNTLIDIKLEKQINDIKKALNEYEIKKLVAEIVISLRNERKGIVQSEEQYNFIIQLLNEFYTKIYPFIPSNKSHVIDQVEQFLSPTLRTNLKQFIKPLIKN</sequence>
<accession>A0A8U0WQ14</accession>
<dbReference type="PROSITE" id="PS50056">
    <property type="entry name" value="TYR_PHOSPHATASE_2"/>
    <property type="match status" value="1"/>
</dbReference>
<evidence type="ECO:0000259" key="1">
    <source>
        <dbReference type="PROSITE" id="PS50055"/>
    </source>
</evidence>
<organism evidence="3 4">
    <name type="scientific">Entamoeba histolytica (strain ATCC 30459 / HM-1:IMSS / ABRM)</name>
    <dbReference type="NCBI Taxonomy" id="294381"/>
    <lineage>
        <taxon>Eukaryota</taxon>
        <taxon>Amoebozoa</taxon>
        <taxon>Evosea</taxon>
        <taxon>Archamoebae</taxon>
        <taxon>Mastigamoebida</taxon>
        <taxon>Entamoebidae</taxon>
        <taxon>Entamoeba</taxon>
    </lineage>
</organism>
<dbReference type="GeneID" id="3410184"/>
<dbReference type="Pfam" id="PF00102">
    <property type="entry name" value="Y_phosphatase"/>
    <property type="match status" value="1"/>
</dbReference>
<dbReference type="CDD" id="cd00047">
    <property type="entry name" value="PTPc"/>
    <property type="match status" value="1"/>
</dbReference>
<feature type="domain" description="Tyrosine-protein phosphatase" evidence="1">
    <location>
        <begin position="11"/>
        <end position="309"/>
    </location>
</feature>
<dbReference type="PANTHER" id="PTHR19134:SF449">
    <property type="entry name" value="TYROSINE-PROTEIN PHOSPHATASE 1"/>
    <property type="match status" value="1"/>
</dbReference>
<dbReference type="AlphaFoldDB" id="A0A8U0WQ14"/>
<dbReference type="PROSITE" id="PS50055">
    <property type="entry name" value="TYR_PHOSPHATASE_PTP"/>
    <property type="match status" value="1"/>
</dbReference>
<protein>
    <submittedName>
        <fullName evidence="3">Protein tyrosine phosphatase, putative</fullName>
    </submittedName>
</protein>
<dbReference type="OMA" id="GYDGREK"/>
<dbReference type="OrthoDB" id="165498at2759"/>
<dbReference type="InterPro" id="IPR003595">
    <property type="entry name" value="Tyr_Pase_cat"/>
</dbReference>
<dbReference type="InterPro" id="IPR000387">
    <property type="entry name" value="Tyr_Pase_dom"/>
</dbReference>
<reference evidence="3" key="1">
    <citation type="journal article" date="2005" name="Nature">
        <title>The genome of the protist parasite Entamoeba histolytica.</title>
        <authorList>
            <person name="Loftus B."/>
            <person name="Anderson I."/>
            <person name="Davies R."/>
            <person name="Alsmark U.C."/>
            <person name="Samuelson J."/>
            <person name="Amedeo P."/>
            <person name="Roncaglia P."/>
            <person name="Berriman M."/>
            <person name="Hirt R.P."/>
            <person name="Mann B.J."/>
            <person name="Nozaki T."/>
            <person name="Suh B."/>
            <person name="Pop M."/>
            <person name="Duchene M."/>
            <person name="Ackers J."/>
            <person name="Tannich E."/>
            <person name="Leippe M."/>
            <person name="Hofer M."/>
            <person name="Bruchhaus I."/>
            <person name="Willhoeft U."/>
            <person name="Bhattacharya A."/>
            <person name="Chillingworth T."/>
            <person name="Churcher C."/>
            <person name="Hance Z."/>
            <person name="Harris B."/>
            <person name="Harris D."/>
            <person name="Jagels K."/>
            <person name="Moule S."/>
            <person name="Mungall K."/>
            <person name="Ormond D."/>
            <person name="Squares R."/>
            <person name="Whitehead S."/>
            <person name="Quail M.A."/>
            <person name="Rabbinowitsch E."/>
            <person name="Norbertczak H."/>
            <person name="Price C."/>
            <person name="Wang Z."/>
            <person name="Guillen N."/>
            <person name="Gilchrist C."/>
            <person name="Stroup S.E."/>
            <person name="Bhattacharya S."/>
            <person name="Lohia A."/>
            <person name="Foster P.G."/>
            <person name="Sicheritz-Ponten T."/>
            <person name="Weber C."/>
            <person name="Singh U."/>
            <person name="Mukherjee C."/>
            <person name="El-Sayed N.M."/>
            <person name="Petri W.A.Jr."/>
            <person name="Clark C.G."/>
            <person name="Embley T.M."/>
            <person name="Barrell B."/>
            <person name="Fraser C.M."/>
            <person name="Hall N."/>
        </authorList>
    </citation>
    <scope>NUCLEOTIDE SEQUENCE [LARGE SCALE GENOMIC DNA]</scope>
    <source>
        <strain evidence="3">HM-1:IMSS</strain>
    </source>
</reference>
<dbReference type="InterPro" id="IPR029021">
    <property type="entry name" value="Prot-tyrosine_phosphatase-like"/>
</dbReference>
<evidence type="ECO:0000313" key="4">
    <source>
        <dbReference type="Proteomes" id="UP000001926"/>
    </source>
</evidence>
<dbReference type="PANTHER" id="PTHR19134">
    <property type="entry name" value="RECEPTOR-TYPE TYROSINE-PROTEIN PHOSPHATASE"/>
    <property type="match status" value="1"/>
</dbReference>
<dbReference type="InterPro" id="IPR016130">
    <property type="entry name" value="Tyr_Pase_AS"/>
</dbReference>
<dbReference type="EMBL" id="DS571152">
    <property type="protein sequence ID" value="EAL50487.1"/>
    <property type="molecule type" value="Genomic_DNA"/>
</dbReference>
<evidence type="ECO:0000259" key="2">
    <source>
        <dbReference type="PROSITE" id="PS50056"/>
    </source>
</evidence>
<dbReference type="Gene3D" id="3.90.190.10">
    <property type="entry name" value="Protein tyrosine phosphatase superfamily"/>
    <property type="match status" value="1"/>
</dbReference>
<reference evidence="3" key="2">
    <citation type="submission" date="2007-03" db="EMBL/GenBank/DDBJ databases">
        <authorList>
            <person name="Lorenzi H."/>
            <person name="Amedeo P."/>
            <person name="Inman J."/>
            <person name="Schobel S."/>
            <person name="Caler E."/>
        </authorList>
    </citation>
    <scope>GENOME REANNOTATION</scope>
    <source>
        <strain evidence="3">HM-1:IMSS</strain>
    </source>
</reference>
<dbReference type="Proteomes" id="UP000001926">
    <property type="component" value="Partially assembled WGS sequence"/>
</dbReference>
<dbReference type="HOGENOM" id="CLU_001645_9_1_1"/>